<comment type="similarity">
    <text evidence="2 7">Belongs to the ArgR family.</text>
</comment>
<dbReference type="Proteomes" id="UP000643810">
    <property type="component" value="Unassembled WGS sequence"/>
</dbReference>
<name>A0ABR7GIF7_9FIRM</name>
<evidence type="ECO:0000256" key="1">
    <source>
        <dbReference type="ARBA" id="ARBA00004496"/>
    </source>
</evidence>
<keyword evidence="7" id="KW-0055">Arginine biosynthesis</keyword>
<evidence type="ECO:0000256" key="5">
    <source>
        <dbReference type="ARBA" id="ARBA00023125"/>
    </source>
</evidence>
<evidence type="ECO:0000256" key="3">
    <source>
        <dbReference type="ARBA" id="ARBA00022490"/>
    </source>
</evidence>
<feature type="domain" description="Arginine repressor DNA-binding" evidence="9">
    <location>
        <begin position="2"/>
        <end position="65"/>
    </location>
</feature>
<dbReference type="PRINTS" id="PR01467">
    <property type="entry name" value="ARGREPRESSOR"/>
</dbReference>
<dbReference type="InterPro" id="IPR020899">
    <property type="entry name" value="Arg_repress_C"/>
</dbReference>
<dbReference type="PANTHER" id="PTHR34471:SF1">
    <property type="entry name" value="ARGININE REPRESSOR"/>
    <property type="match status" value="1"/>
</dbReference>
<dbReference type="EMBL" id="JACOPG010000004">
    <property type="protein sequence ID" value="MBC5687068.1"/>
    <property type="molecule type" value="Genomic_DNA"/>
</dbReference>
<dbReference type="Gene3D" id="3.30.1360.40">
    <property type="match status" value="1"/>
</dbReference>
<keyword evidence="7" id="KW-0678">Repressor</keyword>
<keyword evidence="7" id="KW-0028">Amino-acid biosynthesis</keyword>
<protein>
    <recommendedName>
        <fullName evidence="7 8">Arginine repressor</fullName>
    </recommendedName>
</protein>
<keyword evidence="12" id="KW-1185">Reference proteome</keyword>
<dbReference type="PANTHER" id="PTHR34471">
    <property type="entry name" value="ARGININE REPRESSOR"/>
    <property type="match status" value="1"/>
</dbReference>
<evidence type="ECO:0000259" key="9">
    <source>
        <dbReference type="Pfam" id="PF01316"/>
    </source>
</evidence>
<dbReference type="RefSeq" id="WP_186854637.1">
    <property type="nucleotide sequence ID" value="NZ_JACOPG010000004.1"/>
</dbReference>
<evidence type="ECO:0000259" key="10">
    <source>
        <dbReference type="Pfam" id="PF02863"/>
    </source>
</evidence>
<dbReference type="NCBIfam" id="TIGR01529">
    <property type="entry name" value="argR_whole"/>
    <property type="match status" value="1"/>
</dbReference>
<dbReference type="SUPFAM" id="SSF55252">
    <property type="entry name" value="C-terminal domain of arginine repressor"/>
    <property type="match status" value="1"/>
</dbReference>
<dbReference type="SUPFAM" id="SSF46785">
    <property type="entry name" value="Winged helix' DNA-binding domain"/>
    <property type="match status" value="1"/>
</dbReference>
<gene>
    <name evidence="7 11" type="primary">argR</name>
    <name evidence="11" type="ORF">H8R94_10705</name>
</gene>
<keyword evidence="6 7" id="KW-0804">Transcription</keyword>
<accession>A0ABR7GIF7</accession>
<dbReference type="InterPro" id="IPR036390">
    <property type="entry name" value="WH_DNA-bd_sf"/>
</dbReference>
<evidence type="ECO:0000256" key="7">
    <source>
        <dbReference type="HAMAP-Rule" id="MF_00173"/>
    </source>
</evidence>
<comment type="caution">
    <text evidence="11">The sequence shown here is derived from an EMBL/GenBank/DDBJ whole genome shotgun (WGS) entry which is preliminary data.</text>
</comment>
<comment type="function">
    <text evidence="7">Regulates arginine biosynthesis genes.</text>
</comment>
<sequence>MKAERQAKILDLIVKKEIGTQEELTMELERAGFVATQATVSRDIREMKLTKVAMSDGKLRYVAYRKTEEKMAEKYIRIFRDGYVSMDNAQNILVIKTVSGMAMAVAAALDHMELPEIVGSIAGDDTIMCAVRSIDDTIVIMSRLRKLVENKNA</sequence>
<evidence type="ECO:0000313" key="11">
    <source>
        <dbReference type="EMBL" id="MBC5687068.1"/>
    </source>
</evidence>
<keyword evidence="5 7" id="KW-0238">DNA-binding</keyword>
<dbReference type="HAMAP" id="MF_00173">
    <property type="entry name" value="Arg_repressor"/>
    <property type="match status" value="1"/>
</dbReference>
<dbReference type="Gene3D" id="1.10.10.10">
    <property type="entry name" value="Winged helix-like DNA-binding domain superfamily/Winged helix DNA-binding domain"/>
    <property type="match status" value="1"/>
</dbReference>
<dbReference type="Pfam" id="PF02863">
    <property type="entry name" value="Arg_repressor_C"/>
    <property type="match status" value="1"/>
</dbReference>
<feature type="domain" description="Arginine repressor C-terminal" evidence="10">
    <location>
        <begin position="79"/>
        <end position="145"/>
    </location>
</feature>
<dbReference type="Pfam" id="PF01316">
    <property type="entry name" value="Arg_repressor"/>
    <property type="match status" value="1"/>
</dbReference>
<evidence type="ECO:0000256" key="6">
    <source>
        <dbReference type="ARBA" id="ARBA00023163"/>
    </source>
</evidence>
<keyword evidence="3 7" id="KW-0963">Cytoplasm</keyword>
<keyword evidence="4 7" id="KW-0805">Transcription regulation</keyword>
<dbReference type="InterPro" id="IPR036251">
    <property type="entry name" value="Arg_repress_C_sf"/>
</dbReference>
<evidence type="ECO:0000256" key="8">
    <source>
        <dbReference type="NCBIfam" id="TIGR01529"/>
    </source>
</evidence>
<evidence type="ECO:0000256" key="4">
    <source>
        <dbReference type="ARBA" id="ARBA00023015"/>
    </source>
</evidence>
<evidence type="ECO:0000313" key="12">
    <source>
        <dbReference type="Proteomes" id="UP000643810"/>
    </source>
</evidence>
<comment type="pathway">
    <text evidence="7">Amino-acid biosynthesis; L-arginine biosynthesis [regulation].</text>
</comment>
<comment type="subcellular location">
    <subcellularLocation>
        <location evidence="1 7">Cytoplasm</location>
    </subcellularLocation>
</comment>
<evidence type="ECO:0000256" key="2">
    <source>
        <dbReference type="ARBA" id="ARBA00008316"/>
    </source>
</evidence>
<proteinExistence type="inferred from homology"/>
<organism evidence="11 12">
    <name type="scientific">Roseburia lenta</name>
    <dbReference type="NCBI Taxonomy" id="2763061"/>
    <lineage>
        <taxon>Bacteria</taxon>
        <taxon>Bacillati</taxon>
        <taxon>Bacillota</taxon>
        <taxon>Clostridia</taxon>
        <taxon>Lachnospirales</taxon>
        <taxon>Lachnospiraceae</taxon>
        <taxon>Roseburia</taxon>
    </lineage>
</organism>
<dbReference type="InterPro" id="IPR036388">
    <property type="entry name" value="WH-like_DNA-bd_sf"/>
</dbReference>
<dbReference type="InterPro" id="IPR020900">
    <property type="entry name" value="Arg_repress_DNA-bd"/>
</dbReference>
<dbReference type="InterPro" id="IPR001669">
    <property type="entry name" value="Arg_repress"/>
</dbReference>
<reference evidence="11 12" key="1">
    <citation type="submission" date="2020-08" db="EMBL/GenBank/DDBJ databases">
        <title>Genome public.</title>
        <authorList>
            <person name="Liu C."/>
            <person name="Sun Q."/>
        </authorList>
    </citation>
    <scope>NUCLEOTIDE SEQUENCE [LARGE SCALE GENOMIC DNA]</scope>
    <source>
        <strain evidence="11 12">NSJ-9</strain>
    </source>
</reference>